<evidence type="ECO:0000259" key="5">
    <source>
        <dbReference type="PROSITE" id="PS50206"/>
    </source>
</evidence>
<dbReference type="FunFam" id="1.10.8.270:FF:000044">
    <property type="entry name" value="TBC Kinase homolog"/>
    <property type="match status" value="1"/>
</dbReference>
<dbReference type="GO" id="GO:0005524">
    <property type="term" value="F:ATP binding"/>
    <property type="evidence" value="ECO:0007669"/>
    <property type="project" value="InterPro"/>
</dbReference>
<dbReference type="Gene3D" id="1.10.510.10">
    <property type="entry name" value="Transferase(Phosphotransferase) domain 1"/>
    <property type="match status" value="1"/>
</dbReference>
<dbReference type="InterPro" id="IPR036873">
    <property type="entry name" value="Rhodanese-like_dom_sf"/>
</dbReference>
<keyword evidence="6" id="KW-0808">Transferase</keyword>
<dbReference type="GO" id="GO:0004672">
    <property type="term" value="F:protein kinase activity"/>
    <property type="evidence" value="ECO:0007669"/>
    <property type="project" value="InterPro"/>
</dbReference>
<evidence type="ECO:0000259" key="4">
    <source>
        <dbReference type="PROSITE" id="PS50086"/>
    </source>
</evidence>
<dbReference type="PANTHER" id="PTHR22957:SF168">
    <property type="entry name" value="TBC DOMAIN-CONTAINING PROTEIN KINASE-LIKE PROTEIN"/>
    <property type="match status" value="1"/>
</dbReference>
<evidence type="ECO:0000256" key="1">
    <source>
        <dbReference type="ARBA" id="ARBA00022468"/>
    </source>
</evidence>
<comment type="caution">
    <text evidence="6">The sequence shown here is derived from an EMBL/GenBank/DDBJ whole genome shotgun (WGS) entry which is preliminary data.</text>
</comment>
<feature type="domain" description="Rab-GAP TBC" evidence="4">
    <location>
        <begin position="475"/>
        <end position="660"/>
    </location>
</feature>
<dbReference type="GO" id="GO:0005096">
    <property type="term" value="F:GTPase activator activity"/>
    <property type="evidence" value="ECO:0007669"/>
    <property type="project" value="UniProtKB-KW"/>
</dbReference>
<dbReference type="PROSITE" id="PS50206">
    <property type="entry name" value="RHODANESE_3"/>
    <property type="match status" value="1"/>
</dbReference>
<keyword evidence="6" id="KW-0418">Kinase</keyword>
<dbReference type="InterPro" id="IPR000719">
    <property type="entry name" value="Prot_kinase_dom"/>
</dbReference>
<dbReference type="InterPro" id="IPR011009">
    <property type="entry name" value="Kinase-like_dom_sf"/>
</dbReference>
<dbReference type="InterPro" id="IPR001763">
    <property type="entry name" value="Rhodanese-like_dom"/>
</dbReference>
<dbReference type="InterPro" id="IPR000195">
    <property type="entry name" value="Rab-GAP-TBC_dom"/>
</dbReference>
<dbReference type="Pfam" id="PF00566">
    <property type="entry name" value="RabGAP-TBC"/>
    <property type="match status" value="1"/>
</dbReference>
<dbReference type="SUPFAM" id="SSF47923">
    <property type="entry name" value="Ypt/Rab-GAP domain of gyp1p"/>
    <property type="match status" value="2"/>
</dbReference>
<feature type="region of interest" description="Disordered" evidence="2">
    <location>
        <begin position="727"/>
        <end position="751"/>
    </location>
</feature>
<organism evidence="6 7">
    <name type="scientific">Hypsibius exemplaris</name>
    <name type="common">Freshwater tardigrade</name>
    <dbReference type="NCBI Taxonomy" id="2072580"/>
    <lineage>
        <taxon>Eukaryota</taxon>
        <taxon>Metazoa</taxon>
        <taxon>Ecdysozoa</taxon>
        <taxon>Tardigrada</taxon>
        <taxon>Eutardigrada</taxon>
        <taxon>Parachela</taxon>
        <taxon>Hypsibioidea</taxon>
        <taxon>Hypsibiidae</taxon>
        <taxon>Hypsibius</taxon>
    </lineage>
</organism>
<accession>A0A1W0WH73</accession>
<dbReference type="AlphaFoldDB" id="A0A1W0WH73"/>
<name>A0A1W0WH73_HYPEX</name>
<dbReference type="Pfam" id="PF00581">
    <property type="entry name" value="Rhodanese"/>
    <property type="match status" value="1"/>
</dbReference>
<evidence type="ECO:0000259" key="3">
    <source>
        <dbReference type="PROSITE" id="PS50011"/>
    </source>
</evidence>
<dbReference type="Proteomes" id="UP000192578">
    <property type="component" value="Unassembled WGS sequence"/>
</dbReference>
<reference evidence="7" key="1">
    <citation type="submission" date="2017-01" db="EMBL/GenBank/DDBJ databases">
        <title>Comparative genomics of anhydrobiosis in the tardigrade Hypsibius dujardini.</title>
        <authorList>
            <person name="Yoshida Y."/>
            <person name="Koutsovoulos G."/>
            <person name="Laetsch D."/>
            <person name="Stevens L."/>
            <person name="Kumar S."/>
            <person name="Horikawa D."/>
            <person name="Ishino K."/>
            <person name="Komine S."/>
            <person name="Tomita M."/>
            <person name="Blaxter M."/>
            <person name="Arakawa K."/>
        </authorList>
    </citation>
    <scope>NUCLEOTIDE SEQUENCE [LARGE SCALE GENOMIC DNA]</scope>
    <source>
        <strain evidence="7">Z151</strain>
    </source>
</reference>
<dbReference type="SMART" id="SM00450">
    <property type="entry name" value="RHOD"/>
    <property type="match status" value="1"/>
</dbReference>
<dbReference type="PROSITE" id="PS50086">
    <property type="entry name" value="TBC_RABGAP"/>
    <property type="match status" value="1"/>
</dbReference>
<protein>
    <submittedName>
        <fullName evidence="6">TBC domain-containing protein kinase-like protein</fullName>
    </submittedName>
</protein>
<gene>
    <name evidence="6" type="ORF">BV898_11258</name>
</gene>
<dbReference type="OrthoDB" id="1668230at2759"/>
<dbReference type="InterPro" id="IPR035969">
    <property type="entry name" value="Rab-GAP_TBC_sf"/>
</dbReference>
<dbReference type="SUPFAM" id="SSF56112">
    <property type="entry name" value="Protein kinase-like (PK-like)"/>
    <property type="match status" value="1"/>
</dbReference>
<sequence length="889" mass="99913">MKEFISMDPPKLFDLGVRSFFAGFKQDPGHFYHDDQCSRSGPSWAASQIMGTFRRIVSIRQENLCAYVDVIRGKHDRLMIVAEFHSKNLTDISLRSRLSSDQLALFSLSTDIIRGLAFLNRHDLLPLSLTPEMITYDERNNIFKIADFASSNLTGFGSFAPLRPGDARYLAPELLLLGPTAHGAALQAAVVPSSAVWSLGVILCEILQIADFSSLSVAQWVSLILGDALKKKHPSFYESTRDPQATGENSTQTSVIASLDEVLRDCTTYFPSLRPGPVTVLTKFHETVTFSDSPVRSRLYDPLWDVFPPVTLRCRSEVVKTPEVLKVPLASRGIDELYRLWTLAGGDVLGELRAQGFAAEEPAILSLPQLSTGEQTTFAKGHRTSADPSGTLVVLNMKPLLERLDDVAKEVYFPLLLRSDDAIRYLTDYDEMRDLPLVIRENNLKYQLHRQILFHRLFCGYPFTQAMIKKEAAMDVPPLYRARTWAALLGIKGDIVNDYESIDKDSPCSSDRQIEVDIPRCHQYNSLMSSMEAHVKLKRILKAWIADHPQFVYWQGLDSLSAPFVYLNFSDEPLAYACLSAFVTKYVHSFFLKDNTPVIQEYLAVFSHLLAFHDPILATHLSGIGFLPELYSIPWFLTMFTHVFPLHKIFHLWDQLLLGDESFPLFIGLSLLTQLRSQLLSCGFNECILLFSDFPDLDIQQCLNRAKDMFNVTPKCATFRNHARNVSVSKKDSDSEVSPDGDTSASPEGAHVLDLETLKTETCPRITWEEIQWLNNFSRQNGSKRRNGRPLLVDVRTADEFLRGTLAHSINIPFLTAFNADGELLSTFESRTLEEGRGKLVVVFDGKCTMAPKFASELVRLGFPHVTILHHGIDHLKTSGFVSVPSSST</sequence>
<dbReference type="Gene3D" id="1.10.472.80">
    <property type="entry name" value="Ypt/Rab-GAP domain of gyp1p, domain 3"/>
    <property type="match status" value="1"/>
</dbReference>
<dbReference type="SMART" id="SM00164">
    <property type="entry name" value="TBC"/>
    <property type="match status" value="1"/>
</dbReference>
<dbReference type="PANTHER" id="PTHR22957">
    <property type="entry name" value="TBC1 DOMAIN FAMILY MEMBER GTPASE-ACTIVATING PROTEIN"/>
    <property type="match status" value="1"/>
</dbReference>
<evidence type="ECO:0000256" key="2">
    <source>
        <dbReference type="SAM" id="MobiDB-lite"/>
    </source>
</evidence>
<dbReference type="Gene3D" id="1.10.8.270">
    <property type="entry name" value="putative rabgap domain of human tbc1 domain family member 14 like domains"/>
    <property type="match status" value="1"/>
</dbReference>
<dbReference type="Pfam" id="PF00069">
    <property type="entry name" value="Pkinase"/>
    <property type="match status" value="1"/>
</dbReference>
<feature type="domain" description="Rhodanese" evidence="5">
    <location>
        <begin position="786"/>
        <end position="885"/>
    </location>
</feature>
<keyword evidence="1" id="KW-0343">GTPase activation</keyword>
<proteinExistence type="predicted"/>
<dbReference type="PROSITE" id="PS50011">
    <property type="entry name" value="PROTEIN_KINASE_DOM"/>
    <property type="match status" value="1"/>
</dbReference>
<keyword evidence="7" id="KW-1185">Reference proteome</keyword>
<dbReference type="SMART" id="SM00220">
    <property type="entry name" value="S_TKc"/>
    <property type="match status" value="1"/>
</dbReference>
<evidence type="ECO:0000313" key="6">
    <source>
        <dbReference type="EMBL" id="OQV14537.1"/>
    </source>
</evidence>
<dbReference type="SUPFAM" id="SSF52821">
    <property type="entry name" value="Rhodanese/Cell cycle control phosphatase"/>
    <property type="match status" value="1"/>
</dbReference>
<evidence type="ECO:0000313" key="7">
    <source>
        <dbReference type="Proteomes" id="UP000192578"/>
    </source>
</evidence>
<dbReference type="FunFam" id="1.10.472.80:FF:000015">
    <property type="entry name" value="TBC domain-containing protein kinase-like protein"/>
    <property type="match status" value="1"/>
</dbReference>
<dbReference type="EMBL" id="MTYJ01000103">
    <property type="protein sequence ID" value="OQV14537.1"/>
    <property type="molecule type" value="Genomic_DNA"/>
</dbReference>
<dbReference type="Gene3D" id="3.40.250.10">
    <property type="entry name" value="Rhodanese-like domain"/>
    <property type="match status" value="1"/>
</dbReference>
<feature type="domain" description="Protein kinase" evidence="3">
    <location>
        <begin position="1"/>
        <end position="288"/>
    </location>
</feature>